<keyword evidence="1" id="KW-0560">Oxidoreductase</keyword>
<feature type="domain" description="D-isomer specific 2-hydroxyacid dehydrogenase NAD-binding" evidence="3">
    <location>
        <begin position="121"/>
        <end position="294"/>
    </location>
</feature>
<evidence type="ECO:0000313" key="4">
    <source>
        <dbReference type="EMBL" id="GIF87976.1"/>
    </source>
</evidence>
<dbReference type="RefSeq" id="WP_239120369.1">
    <property type="nucleotide sequence ID" value="NZ_BAAALB010000010.1"/>
</dbReference>
<gene>
    <name evidence="4" type="ORF">Cch02nite_14200</name>
</gene>
<dbReference type="GO" id="GO:0051287">
    <property type="term" value="F:NAD binding"/>
    <property type="evidence" value="ECO:0007669"/>
    <property type="project" value="InterPro"/>
</dbReference>
<dbReference type="PANTHER" id="PTHR10996">
    <property type="entry name" value="2-HYDROXYACID DEHYDROGENASE-RELATED"/>
    <property type="match status" value="1"/>
</dbReference>
<protein>
    <submittedName>
        <fullName evidence="4">Glycerate dehydrogenase</fullName>
    </submittedName>
</protein>
<dbReference type="GO" id="GO:0016618">
    <property type="term" value="F:hydroxypyruvate reductase [NAD(P)H] activity"/>
    <property type="evidence" value="ECO:0007669"/>
    <property type="project" value="TreeGrafter"/>
</dbReference>
<dbReference type="GO" id="GO:0005829">
    <property type="term" value="C:cytosol"/>
    <property type="evidence" value="ECO:0007669"/>
    <property type="project" value="TreeGrafter"/>
</dbReference>
<dbReference type="Proteomes" id="UP000619293">
    <property type="component" value="Unassembled WGS sequence"/>
</dbReference>
<keyword evidence="2" id="KW-0520">NAD</keyword>
<evidence type="ECO:0000256" key="2">
    <source>
        <dbReference type="ARBA" id="ARBA00023027"/>
    </source>
</evidence>
<dbReference type="EMBL" id="BONG01000006">
    <property type="protein sequence ID" value="GIF87976.1"/>
    <property type="molecule type" value="Genomic_DNA"/>
</dbReference>
<dbReference type="InterPro" id="IPR036291">
    <property type="entry name" value="NAD(P)-bd_dom_sf"/>
</dbReference>
<comment type="caution">
    <text evidence="4">The sequence shown here is derived from an EMBL/GenBank/DDBJ whole genome shotgun (WGS) entry which is preliminary data.</text>
</comment>
<dbReference type="GO" id="GO:0030267">
    <property type="term" value="F:glyoxylate reductase (NADPH) activity"/>
    <property type="evidence" value="ECO:0007669"/>
    <property type="project" value="TreeGrafter"/>
</dbReference>
<dbReference type="Gene3D" id="3.40.50.720">
    <property type="entry name" value="NAD(P)-binding Rossmann-like Domain"/>
    <property type="match status" value="2"/>
</dbReference>
<dbReference type="InterPro" id="IPR006140">
    <property type="entry name" value="D-isomer_DH_NAD-bd"/>
</dbReference>
<dbReference type="Pfam" id="PF02826">
    <property type="entry name" value="2-Hacid_dh_C"/>
    <property type="match status" value="1"/>
</dbReference>
<dbReference type="CDD" id="cd12167">
    <property type="entry name" value="2-Hacid_dh_8"/>
    <property type="match status" value="1"/>
</dbReference>
<reference evidence="4 5" key="1">
    <citation type="submission" date="2021-01" db="EMBL/GenBank/DDBJ databases">
        <title>Whole genome shotgun sequence of Catellatospora chokoriensis NBRC 107358.</title>
        <authorList>
            <person name="Komaki H."/>
            <person name="Tamura T."/>
        </authorList>
    </citation>
    <scope>NUCLEOTIDE SEQUENCE [LARGE SCALE GENOMIC DNA]</scope>
    <source>
        <strain evidence="4 5">NBRC 107358</strain>
    </source>
</reference>
<evidence type="ECO:0000313" key="5">
    <source>
        <dbReference type="Proteomes" id="UP000619293"/>
    </source>
</evidence>
<keyword evidence="5" id="KW-1185">Reference proteome</keyword>
<proteinExistence type="predicted"/>
<dbReference type="PANTHER" id="PTHR10996:SF178">
    <property type="entry name" value="2-HYDROXYACID DEHYDROGENASE YGL185C-RELATED"/>
    <property type="match status" value="1"/>
</dbReference>
<dbReference type="SUPFAM" id="SSF52283">
    <property type="entry name" value="Formate/glycerate dehydrogenase catalytic domain-like"/>
    <property type="match status" value="1"/>
</dbReference>
<dbReference type="SUPFAM" id="SSF51735">
    <property type="entry name" value="NAD(P)-binding Rossmann-fold domains"/>
    <property type="match status" value="1"/>
</dbReference>
<name>A0A8J3JVS6_9ACTN</name>
<dbReference type="InterPro" id="IPR029753">
    <property type="entry name" value="D-isomer_DH_CS"/>
</dbReference>
<evidence type="ECO:0000256" key="1">
    <source>
        <dbReference type="ARBA" id="ARBA00023002"/>
    </source>
</evidence>
<dbReference type="AlphaFoldDB" id="A0A8J3JVS6"/>
<organism evidence="4 5">
    <name type="scientific">Catellatospora chokoriensis</name>
    <dbReference type="NCBI Taxonomy" id="310353"/>
    <lineage>
        <taxon>Bacteria</taxon>
        <taxon>Bacillati</taxon>
        <taxon>Actinomycetota</taxon>
        <taxon>Actinomycetes</taxon>
        <taxon>Micromonosporales</taxon>
        <taxon>Micromonosporaceae</taxon>
        <taxon>Catellatospora</taxon>
    </lineage>
</organism>
<dbReference type="InterPro" id="IPR050223">
    <property type="entry name" value="D-isomer_2-hydroxyacid_DH"/>
</dbReference>
<sequence>MSQPDRPAGLIVMSPPAAGAVFPADLLTRLDGSLRLLTPDPVGGFDAVAGVLSEVEILLTGWGCPRLDDHVLDAMPRLRAVVHAAGSVKLHVGPEVFARGIAVSSAADANAEPVVDFTLAVLLLAGKRAFAFARRYAEGRQPTFAVNERAGNDGRVIGVVGASRIGRRVIVRLRTAGFRVLVSDPHLDPLDAAALGAEPVGLDELCRRSDVLTLHAPELPETVRMIDERRLAMLPDGAIVINTARGALIDTEALTRACADGRIDALLDVTSPEPLPAGHPLFAMPNVWITPHLAGVQGTEARRLGAYAVTEVEHLVAGRPMSGEIRADQLAVLA</sequence>
<accession>A0A8J3JVS6</accession>
<evidence type="ECO:0000259" key="3">
    <source>
        <dbReference type="Pfam" id="PF02826"/>
    </source>
</evidence>
<dbReference type="PROSITE" id="PS00671">
    <property type="entry name" value="D_2_HYDROXYACID_DH_3"/>
    <property type="match status" value="1"/>
</dbReference>
<dbReference type="PROSITE" id="PS00670">
    <property type="entry name" value="D_2_HYDROXYACID_DH_2"/>
    <property type="match status" value="1"/>
</dbReference>